<dbReference type="Pfam" id="PF14356">
    <property type="entry name" value="DUF4403"/>
    <property type="match status" value="1"/>
</dbReference>
<dbReference type="STRING" id="758820.SAMN00777080_0781"/>
<proteinExistence type="predicted"/>
<organism evidence="1 2">
    <name type="scientific">Aquiflexum balticum DSM 16537</name>
    <dbReference type="NCBI Taxonomy" id="758820"/>
    <lineage>
        <taxon>Bacteria</taxon>
        <taxon>Pseudomonadati</taxon>
        <taxon>Bacteroidota</taxon>
        <taxon>Cytophagia</taxon>
        <taxon>Cytophagales</taxon>
        <taxon>Cyclobacteriaceae</taxon>
        <taxon>Aquiflexum</taxon>
    </lineage>
</organism>
<dbReference type="InterPro" id="IPR025515">
    <property type="entry name" value="DUF4403"/>
</dbReference>
<name>A0A1W2H036_9BACT</name>
<evidence type="ECO:0008006" key="3">
    <source>
        <dbReference type="Google" id="ProtNLM"/>
    </source>
</evidence>
<dbReference type="EMBL" id="LT838813">
    <property type="protein sequence ID" value="SMD42241.1"/>
    <property type="molecule type" value="Genomic_DNA"/>
</dbReference>
<gene>
    <name evidence="1" type="ORF">SAMN00777080_0781</name>
</gene>
<accession>A0A1W2H036</accession>
<dbReference type="AlphaFoldDB" id="A0A1W2H036"/>
<protein>
    <recommendedName>
        <fullName evidence="3">DUF4403 family protein</fullName>
    </recommendedName>
</protein>
<dbReference type="Proteomes" id="UP000192333">
    <property type="component" value="Chromosome I"/>
</dbReference>
<keyword evidence="2" id="KW-1185">Reference proteome</keyword>
<evidence type="ECO:0000313" key="1">
    <source>
        <dbReference type="EMBL" id="SMD42241.1"/>
    </source>
</evidence>
<evidence type="ECO:0000313" key="2">
    <source>
        <dbReference type="Proteomes" id="UP000192333"/>
    </source>
</evidence>
<dbReference type="RefSeq" id="WP_231955464.1">
    <property type="nucleotide sequence ID" value="NZ_LT838813.1"/>
</dbReference>
<sequence>MKFQSIKLLFIFTILLHTSCKSIKPDRPPAATMLELPSSRSTVNIPIVIPLSYLEDNLNKDWSSKLFADKGLPLGGGLSADLDVTRTGKISLRGSENNTINVKVPMNIIGDLKIEKKVFGQNLSTNFPFNENLSPEISFIPVIGQNWDLNIQNLQINSWGRSMKYNLLGFEIDLDPLVRNQLQKVLDNQLKAANLSQLDFKHMAQETWDAFSDPYTVEQNGITAHFYSVPDKIMVKEEITPDQELILYLGLEGEMFSKLGSKPNIVKKDLPNISVNESKENQIDLVLPLTISYNDLDEYLNTTFSGQQIRTNNTTLIFPSNLKTQKYGDKTLLSMDFKAVRDGKKDVEGKMYFAGKPVFDKNSESLIFEEPQFDVKTGDFFSDLGIRFRKGKIQRQIKKIAVLPIGELLNNAQNEMAEHGYFETDFANFKVLNPSLDVEGIYSTAEDIRVFIRSQGKMDVQLKDLK</sequence>
<reference evidence="2" key="1">
    <citation type="submission" date="2017-04" db="EMBL/GenBank/DDBJ databases">
        <authorList>
            <person name="Varghese N."/>
            <person name="Submissions S."/>
        </authorList>
    </citation>
    <scope>NUCLEOTIDE SEQUENCE [LARGE SCALE GENOMIC DNA]</scope>
    <source>
        <strain evidence="2">DSM 16537</strain>
    </source>
</reference>